<evidence type="ECO:0000313" key="2">
    <source>
        <dbReference type="Proteomes" id="UP001140096"/>
    </source>
</evidence>
<sequence length="131" mass="13633">MAALATTKIPGVPPVYGDSSNEANPQQATSNHELAFKLMTLAVSICLFRFLLGLVRYVLDFALCVLVLGGAVAVFKPGPKDGVISSVLAQLGAIVDPLYSALADQSKYIAAGPLKVIARQLGLNPGSPTHT</sequence>
<name>A0ACC1L0I3_9FUNG</name>
<proteinExistence type="predicted"/>
<gene>
    <name evidence="1" type="ORF">H4S07_005687</name>
</gene>
<protein>
    <submittedName>
        <fullName evidence="1">Uncharacterized protein</fullName>
    </submittedName>
</protein>
<reference evidence="1" key="1">
    <citation type="submission" date="2022-07" db="EMBL/GenBank/DDBJ databases">
        <title>Phylogenomic reconstructions and comparative analyses of Kickxellomycotina fungi.</title>
        <authorList>
            <person name="Reynolds N.K."/>
            <person name="Stajich J.E."/>
            <person name="Barry K."/>
            <person name="Grigoriev I.V."/>
            <person name="Crous P."/>
            <person name="Smith M.E."/>
        </authorList>
    </citation>
    <scope>NUCLEOTIDE SEQUENCE</scope>
    <source>
        <strain evidence="1">CBS 102833</strain>
    </source>
</reference>
<organism evidence="1 2">
    <name type="scientific">Coemansia furcata</name>
    <dbReference type="NCBI Taxonomy" id="417177"/>
    <lineage>
        <taxon>Eukaryota</taxon>
        <taxon>Fungi</taxon>
        <taxon>Fungi incertae sedis</taxon>
        <taxon>Zoopagomycota</taxon>
        <taxon>Kickxellomycotina</taxon>
        <taxon>Kickxellomycetes</taxon>
        <taxon>Kickxellales</taxon>
        <taxon>Kickxellaceae</taxon>
        <taxon>Coemansia</taxon>
    </lineage>
</organism>
<dbReference type="EMBL" id="JANBUP010002933">
    <property type="protein sequence ID" value="KAJ2798459.1"/>
    <property type="molecule type" value="Genomic_DNA"/>
</dbReference>
<keyword evidence="2" id="KW-1185">Reference proteome</keyword>
<accession>A0ACC1L0I3</accession>
<evidence type="ECO:0000313" key="1">
    <source>
        <dbReference type="EMBL" id="KAJ2798459.1"/>
    </source>
</evidence>
<comment type="caution">
    <text evidence="1">The sequence shown here is derived from an EMBL/GenBank/DDBJ whole genome shotgun (WGS) entry which is preliminary data.</text>
</comment>
<dbReference type="Proteomes" id="UP001140096">
    <property type="component" value="Unassembled WGS sequence"/>
</dbReference>